<keyword evidence="4" id="KW-1185">Reference proteome</keyword>
<dbReference type="Pfam" id="PF09994">
    <property type="entry name" value="T6SS_Tle1-like_cat"/>
    <property type="match status" value="1"/>
</dbReference>
<protein>
    <recommendedName>
        <fullName evidence="2">T6SS Phospholipase effector Tle1-like catalytic domain-containing protein</fullName>
    </recommendedName>
</protein>
<reference evidence="3 4" key="1">
    <citation type="submission" date="2015-06" db="EMBL/GenBank/DDBJ databases">
        <title>Draft genome of the ant-associated black yeast Phialophora attae CBS 131958.</title>
        <authorList>
            <person name="Moreno L.F."/>
            <person name="Stielow B.J."/>
            <person name="de Hoog S."/>
            <person name="Vicente V.A."/>
            <person name="Weiss V.A."/>
            <person name="de Vries M."/>
            <person name="Cruz L.M."/>
            <person name="Souza E.M."/>
        </authorList>
    </citation>
    <scope>NUCLEOTIDE SEQUENCE [LARGE SCALE GENOMIC DNA]</scope>
    <source>
        <strain evidence="3 4">CBS 131958</strain>
    </source>
</reference>
<dbReference type="Proteomes" id="UP000038010">
    <property type="component" value="Unassembled WGS sequence"/>
</dbReference>
<dbReference type="GeneID" id="28738484"/>
<feature type="compositionally biased region" description="Polar residues" evidence="1">
    <location>
        <begin position="578"/>
        <end position="595"/>
    </location>
</feature>
<comment type="caution">
    <text evidence="3">The sequence shown here is derived from an EMBL/GenBank/DDBJ whole genome shotgun (WGS) entry which is preliminary data.</text>
</comment>
<dbReference type="AlphaFoldDB" id="A0A0N1H941"/>
<dbReference type="EMBL" id="LFJN01000004">
    <property type="protein sequence ID" value="KPI43813.1"/>
    <property type="molecule type" value="Genomic_DNA"/>
</dbReference>
<dbReference type="PANTHER" id="PTHR33840:SF1">
    <property type="entry name" value="TLE1 PHOSPHOLIPASE DOMAIN-CONTAINING PROTEIN"/>
    <property type="match status" value="1"/>
</dbReference>
<dbReference type="PANTHER" id="PTHR33840">
    <property type="match status" value="1"/>
</dbReference>
<accession>A0A0N1H941</accession>
<dbReference type="RefSeq" id="XP_018003776.1">
    <property type="nucleotide sequence ID" value="XM_018146604.1"/>
</dbReference>
<dbReference type="InterPro" id="IPR018712">
    <property type="entry name" value="Tle1-like_cat"/>
</dbReference>
<sequence length="639" mass="71363">MATTPTGKKRIIVCCDGTWLDADGEFHTPSNVTRIARAIRPIGQDDQGNPISQILFYQNGVGTGSKSLYVKYVGGAVGEGLAEHIREAYSFICGNYVAGDEIFLFGFSRGAFTARSISSLIEAIGLLTSKGQEHFYSIFEDWQYQNKKDFKSRWPHHPWPGHKAPVNDAFSSMGHSRWFGYPNDRSSATGPFDGVSFVDTKVAKNIEYAFQALALDEHRRSFHPTVWEKPADQELPRVLKQTWFPGVHSDIGGSYSDTDLANLTLCWMVSQLSPLIDFDYTYIWTQVRLGIEYHEKEAQLAEALANGENGHARKFSHTPTPVPTTPAYPTNGALPTTFRPWGLGKIHDSMSFFFKLGGSKIRTPGEYTETERNTQHGTLWYMSSKLSGKVLHRMGIGHRKRMPRLQNTNETFHSSVRIRMGKRGKGYNDKGFYDSDALTGWVMSGDVANPDTPHQLTMPGQAGAMKNVKWHKRVTKRNDEGEEEEIETLVIAEDEMGAFEKRILQLWPEISDDFDCITPGGHRQEMHIGKMQKAKRRSLTAPTRKGSKGLPAPQTNGARAETLPPMPKVEFRHDYTMANGNSSEGGRPESGSTENGLKPERPHAARRLSLDTRSVRNRSRGSSMGGEDYVPEPNTAGTI</sequence>
<evidence type="ECO:0000313" key="3">
    <source>
        <dbReference type="EMBL" id="KPI43813.1"/>
    </source>
</evidence>
<feature type="compositionally biased region" description="Basic and acidic residues" evidence="1">
    <location>
        <begin position="597"/>
        <end position="614"/>
    </location>
</feature>
<organism evidence="3 4">
    <name type="scientific">Cyphellophora attinorum</name>
    <dbReference type="NCBI Taxonomy" id="1664694"/>
    <lineage>
        <taxon>Eukaryota</taxon>
        <taxon>Fungi</taxon>
        <taxon>Dikarya</taxon>
        <taxon>Ascomycota</taxon>
        <taxon>Pezizomycotina</taxon>
        <taxon>Eurotiomycetes</taxon>
        <taxon>Chaetothyriomycetidae</taxon>
        <taxon>Chaetothyriales</taxon>
        <taxon>Cyphellophoraceae</taxon>
        <taxon>Cyphellophora</taxon>
    </lineage>
</organism>
<evidence type="ECO:0000313" key="4">
    <source>
        <dbReference type="Proteomes" id="UP000038010"/>
    </source>
</evidence>
<evidence type="ECO:0000259" key="2">
    <source>
        <dbReference type="Pfam" id="PF09994"/>
    </source>
</evidence>
<evidence type="ECO:0000256" key="1">
    <source>
        <dbReference type="SAM" id="MobiDB-lite"/>
    </source>
</evidence>
<dbReference type="VEuPathDB" id="FungiDB:AB675_6321"/>
<proteinExistence type="predicted"/>
<dbReference type="OrthoDB" id="3057168at2759"/>
<feature type="domain" description="T6SS Phospholipase effector Tle1-like catalytic" evidence="2">
    <location>
        <begin position="9"/>
        <end position="271"/>
    </location>
</feature>
<dbReference type="STRING" id="1664694.A0A0N1H941"/>
<gene>
    <name evidence="3" type="ORF">AB675_6321</name>
</gene>
<feature type="region of interest" description="Disordered" evidence="1">
    <location>
        <begin position="522"/>
        <end position="639"/>
    </location>
</feature>
<name>A0A0N1H941_9EURO</name>